<feature type="region of interest" description="Disordered" evidence="1">
    <location>
        <begin position="163"/>
        <end position="220"/>
    </location>
</feature>
<evidence type="ECO:0000256" key="1">
    <source>
        <dbReference type="SAM" id="MobiDB-lite"/>
    </source>
</evidence>
<name>A0A455SN72_9CHLR</name>
<organism evidence="3">
    <name type="scientific">Thermosporothrix sp. COM3</name>
    <dbReference type="NCBI Taxonomy" id="2490863"/>
    <lineage>
        <taxon>Bacteria</taxon>
        <taxon>Bacillati</taxon>
        <taxon>Chloroflexota</taxon>
        <taxon>Ktedonobacteria</taxon>
        <taxon>Ktedonobacterales</taxon>
        <taxon>Thermosporotrichaceae</taxon>
        <taxon>Thermosporothrix</taxon>
    </lineage>
</organism>
<dbReference type="AlphaFoldDB" id="A0A455SN72"/>
<evidence type="ECO:0008006" key="4">
    <source>
        <dbReference type="Google" id="ProtNLM"/>
    </source>
</evidence>
<dbReference type="EMBL" id="AP019376">
    <property type="protein sequence ID" value="BBH89837.1"/>
    <property type="molecule type" value="Genomic_DNA"/>
</dbReference>
<feature type="transmembrane region" description="Helical" evidence="2">
    <location>
        <begin position="233"/>
        <end position="252"/>
    </location>
</feature>
<reference evidence="3" key="1">
    <citation type="submission" date="2018-12" db="EMBL/GenBank/DDBJ databases">
        <title>Novel natural products biosynthetic potential of the class Ktedonobacteria.</title>
        <authorList>
            <person name="Zheng Y."/>
            <person name="Saitou A."/>
            <person name="Wang C.M."/>
            <person name="Toyoda A."/>
            <person name="Minakuchi Y."/>
            <person name="Sekiguchi Y."/>
            <person name="Ueda K."/>
            <person name="Takano H."/>
            <person name="Sakai Y."/>
            <person name="Yokota A."/>
            <person name="Yabe S."/>
        </authorList>
    </citation>
    <scope>NUCLEOTIDE SEQUENCE</scope>
    <source>
        <strain evidence="3">COM3</strain>
    </source>
</reference>
<protein>
    <recommendedName>
        <fullName evidence="4">Mannosyl-glycoprotein endo-beta-N-acetylglucosamidase-like domain-containing protein</fullName>
    </recommendedName>
</protein>
<proteinExistence type="predicted"/>
<keyword evidence="2" id="KW-1133">Transmembrane helix</keyword>
<keyword evidence="2" id="KW-0472">Membrane</keyword>
<feature type="compositionally biased region" description="Low complexity" evidence="1">
    <location>
        <begin position="177"/>
        <end position="189"/>
    </location>
</feature>
<feature type="compositionally biased region" description="Polar residues" evidence="1">
    <location>
        <begin position="191"/>
        <end position="216"/>
    </location>
</feature>
<evidence type="ECO:0000313" key="3">
    <source>
        <dbReference type="EMBL" id="BBH89837.1"/>
    </source>
</evidence>
<evidence type="ECO:0000256" key="2">
    <source>
        <dbReference type="SAM" id="Phobius"/>
    </source>
</evidence>
<accession>A0A455SN72</accession>
<gene>
    <name evidence="3" type="ORF">KTC_45880</name>
</gene>
<keyword evidence="2" id="KW-0812">Transmembrane</keyword>
<sequence>MLGGAFTLFWQMQHGAPMKASGSSVIGPPTLSAETVETIFRRNGSPMVGTGQAVVEAASQYNIDDAFALAVWWAETNQGAAGVGLADLNPGSVRGNPGYPTAYDGYTLYPSYTEAVWDWFKLIRNGYVDRGMATVYDISSTYVGTADAPEWAAKVMEQMSQYRAEAPAPIPSPTPSSEPTQEPTPTATPIKTPSSQPTVVSTKSARQTKQEVPTTKKQPEVQPQAPFVFSPQFFWLTGGGLALVCILVPVIVTQIKRRRQRRLMIDLLLGMTEPLPDNMAMKKLPVTPLPQTDFTALPFLQESPVTEKQLAVRPPLLKLAVRKQEVQERQTDALERLPAHGGLLSRYRSGTEQLSPAIEKADEVVTLIDPFEYSPVENLQEQKGPPEAGTRRSFRRYRMNTIKES</sequence>
<feature type="region of interest" description="Disordered" evidence="1">
    <location>
        <begin position="378"/>
        <end position="405"/>
    </location>
</feature>